<dbReference type="SUPFAM" id="SSF53067">
    <property type="entry name" value="Actin-like ATPase domain"/>
    <property type="match status" value="1"/>
</dbReference>
<feature type="binding site" evidence="9">
    <location>
        <position position="350"/>
    </location>
    <ligand>
        <name>a divalent metal cation</name>
        <dbReference type="ChEBI" id="CHEBI:60240"/>
    </ligand>
</feature>
<keyword evidence="5 9" id="KW-0479">Metal-binding</keyword>
<accession>A0A9W7BG62</accession>
<comment type="caution">
    <text evidence="11">The sequence shown here is derived from an EMBL/GenBank/DDBJ whole genome shotgun (WGS) entry which is preliminary data.</text>
</comment>
<comment type="subcellular location">
    <subcellularLocation>
        <location evidence="9">Cytoplasm</location>
    </subcellularLocation>
    <subcellularLocation>
        <location evidence="9">Nucleus</location>
    </subcellularLocation>
</comment>
<evidence type="ECO:0000256" key="7">
    <source>
        <dbReference type="ARBA" id="ARBA00030439"/>
    </source>
</evidence>
<dbReference type="Pfam" id="PF00814">
    <property type="entry name" value="TsaD"/>
    <property type="match status" value="1"/>
</dbReference>
<evidence type="ECO:0000256" key="2">
    <source>
        <dbReference type="ARBA" id="ARBA00022490"/>
    </source>
</evidence>
<dbReference type="GO" id="GO:0002949">
    <property type="term" value="P:tRNA threonylcarbamoyladenosine modification"/>
    <property type="evidence" value="ECO:0007669"/>
    <property type="project" value="UniProtKB-UniRule"/>
</dbReference>
<dbReference type="PRINTS" id="PR00789">
    <property type="entry name" value="OSIALOPTASE"/>
</dbReference>
<evidence type="ECO:0000313" key="12">
    <source>
        <dbReference type="Proteomes" id="UP001162640"/>
    </source>
</evidence>
<keyword evidence="9" id="KW-0539">Nucleus</keyword>
<evidence type="ECO:0000256" key="3">
    <source>
        <dbReference type="ARBA" id="ARBA00022679"/>
    </source>
</evidence>
<evidence type="ECO:0000256" key="9">
    <source>
        <dbReference type="HAMAP-Rule" id="MF_03180"/>
    </source>
</evidence>
<feature type="binding site" evidence="9">
    <location>
        <position position="207"/>
    </location>
    <ligand>
        <name>substrate</name>
    </ligand>
</feature>
<organism evidence="11 12">
    <name type="scientific">Triparma laevis f. inornata</name>
    <dbReference type="NCBI Taxonomy" id="1714386"/>
    <lineage>
        <taxon>Eukaryota</taxon>
        <taxon>Sar</taxon>
        <taxon>Stramenopiles</taxon>
        <taxon>Ochrophyta</taxon>
        <taxon>Bolidophyceae</taxon>
        <taxon>Parmales</taxon>
        <taxon>Triparmaceae</taxon>
        <taxon>Triparma</taxon>
    </lineage>
</organism>
<dbReference type="GO" id="GO:0046872">
    <property type="term" value="F:metal ion binding"/>
    <property type="evidence" value="ECO:0007669"/>
    <property type="project" value="UniProtKB-KW"/>
</dbReference>
<dbReference type="AlphaFoldDB" id="A0A9W7BG62"/>
<comment type="similarity">
    <text evidence="9">Belongs to the KAE1 / TsaD family.</text>
</comment>
<dbReference type="FunFam" id="3.30.420.40:FF:000141">
    <property type="entry name" value="Probable tRNA N6-adenosine threonylcarbamoyltransferase"/>
    <property type="match status" value="1"/>
</dbReference>
<sequence length="415" mass="44284">MVTTTAAEGPCSISLLSTQTAVPSPSSRVTVLGIEGSANKIGVGVLRYNPPDIDSTLGTPTTSASYETLSNPRKTYISPPGFGFLPRETAWHHQNHVVALIKTALKEASISDPRNLDAITFTGGPGMGGPLQSCAVAARTLSMLWGVPLVSVNHCVAHIEMGRVACGADDPVALYVSGGNTQVLAYSDRRYRIFGETIDIAIGNCLDRFARAIKLSNDPSPGYNIEQLAKKGKRLVELPYVVKGMDVSFSGILTSVEMIVRDKMVSDEVAERGELKDGQCTAADLCFSLQETLFAMLVEITERAMSQCGQTSVLIVGGVGCNKRLQQMMEVMVSERGGSLCAMDHRYCIDNGAMIAQAGIFAYQHGIRTAMEESTVSQVRCLVGVGVFFVIVMTLTHHGEGGRGLGGGERVWGLS</sequence>
<dbReference type="GO" id="GO:0061711">
    <property type="term" value="F:tRNA N(6)-L-threonylcarbamoyladenine synthase activity"/>
    <property type="evidence" value="ECO:0007669"/>
    <property type="project" value="UniProtKB-EC"/>
</dbReference>
<dbReference type="PANTHER" id="PTHR11735">
    <property type="entry name" value="TRNA N6-ADENOSINE THREONYLCARBAMOYLTRANSFERASE"/>
    <property type="match status" value="1"/>
</dbReference>
<keyword evidence="2 9" id="KW-0963">Cytoplasm</keyword>
<dbReference type="InterPro" id="IPR017861">
    <property type="entry name" value="KAE1/TsaD"/>
</dbReference>
<dbReference type="GO" id="GO:0005634">
    <property type="term" value="C:nucleus"/>
    <property type="evidence" value="ECO:0007669"/>
    <property type="project" value="UniProtKB-SubCell"/>
</dbReference>
<feature type="binding site" evidence="9">
    <location>
        <position position="222"/>
    </location>
    <ligand>
        <name>substrate</name>
    </ligand>
</feature>
<evidence type="ECO:0000256" key="4">
    <source>
        <dbReference type="ARBA" id="ARBA00022694"/>
    </source>
</evidence>
<evidence type="ECO:0000313" key="11">
    <source>
        <dbReference type="EMBL" id="GMH90506.1"/>
    </source>
</evidence>
<evidence type="ECO:0000259" key="10">
    <source>
        <dbReference type="Pfam" id="PF00814"/>
    </source>
</evidence>
<feature type="binding site" evidence="9">
    <location>
        <position position="154"/>
    </location>
    <ligand>
        <name>a divalent metal cation</name>
        <dbReference type="ChEBI" id="CHEBI:60240"/>
    </ligand>
</feature>
<feature type="binding site" evidence="9">
    <location>
        <position position="322"/>
    </location>
    <ligand>
        <name>substrate</name>
    </ligand>
</feature>
<dbReference type="HAMAP" id="MF_01446">
    <property type="entry name" value="Kae1"/>
    <property type="match status" value="1"/>
</dbReference>
<protein>
    <recommendedName>
        <fullName evidence="1">N(6)-L-threonylcarbamoyladenine synthase</fullName>
        <ecNumber evidence="1">2.3.1.234</ecNumber>
    </recommendedName>
    <alternativeName>
        <fullName evidence="7">N6-L-threonylcarbamoyladenine synthase</fullName>
    </alternativeName>
</protein>
<dbReference type="InterPro" id="IPR000905">
    <property type="entry name" value="Gcp-like_dom"/>
</dbReference>
<evidence type="ECO:0000256" key="5">
    <source>
        <dbReference type="ARBA" id="ARBA00022723"/>
    </source>
</evidence>
<keyword evidence="4 9" id="KW-0819">tRNA processing</keyword>
<dbReference type="EMBL" id="BLQM01000450">
    <property type="protein sequence ID" value="GMH90506.1"/>
    <property type="molecule type" value="Genomic_DNA"/>
</dbReference>
<feature type="binding site" evidence="9">
    <location>
        <position position="226"/>
    </location>
    <ligand>
        <name>substrate</name>
    </ligand>
</feature>
<dbReference type="GO" id="GO:0000408">
    <property type="term" value="C:EKC/KEOPS complex"/>
    <property type="evidence" value="ECO:0007669"/>
    <property type="project" value="InterPro"/>
</dbReference>
<evidence type="ECO:0000256" key="6">
    <source>
        <dbReference type="ARBA" id="ARBA00023315"/>
    </source>
</evidence>
<dbReference type="InterPro" id="IPR043129">
    <property type="entry name" value="ATPase_NBD"/>
</dbReference>
<evidence type="ECO:0000256" key="1">
    <source>
        <dbReference type="ARBA" id="ARBA00012156"/>
    </source>
</evidence>
<feature type="binding site" evidence="9">
    <location>
        <begin position="175"/>
        <end position="179"/>
    </location>
    <ligand>
        <name>substrate</name>
    </ligand>
</feature>
<name>A0A9W7BG62_9STRA</name>
<dbReference type="Gene3D" id="3.30.420.40">
    <property type="match status" value="2"/>
</dbReference>
<feature type="domain" description="Gcp-like" evidence="10">
    <location>
        <begin position="71"/>
        <end position="356"/>
    </location>
</feature>
<dbReference type="NCBIfam" id="TIGR00329">
    <property type="entry name" value="gcp_kae1"/>
    <property type="match status" value="1"/>
</dbReference>
<comment type="catalytic activity">
    <reaction evidence="8 9">
        <text>L-threonylcarbamoyladenylate + adenosine(37) in tRNA = N(6)-L-threonylcarbamoyladenosine(37) in tRNA + AMP + H(+)</text>
        <dbReference type="Rhea" id="RHEA:37059"/>
        <dbReference type="Rhea" id="RHEA-COMP:10162"/>
        <dbReference type="Rhea" id="RHEA-COMP:10163"/>
        <dbReference type="ChEBI" id="CHEBI:15378"/>
        <dbReference type="ChEBI" id="CHEBI:73682"/>
        <dbReference type="ChEBI" id="CHEBI:74411"/>
        <dbReference type="ChEBI" id="CHEBI:74418"/>
        <dbReference type="ChEBI" id="CHEBI:456215"/>
        <dbReference type="EC" id="2.3.1.234"/>
    </reaction>
</comment>
<dbReference type="EC" id="2.3.1.234" evidence="1"/>
<keyword evidence="6 9" id="KW-0012">Acyltransferase</keyword>
<feature type="binding site" evidence="9">
    <location>
        <position position="158"/>
    </location>
    <ligand>
        <name>a divalent metal cation</name>
        <dbReference type="ChEBI" id="CHEBI:60240"/>
    </ligand>
</feature>
<dbReference type="Proteomes" id="UP001162640">
    <property type="component" value="Unassembled WGS sequence"/>
</dbReference>
<dbReference type="InterPro" id="IPR017860">
    <property type="entry name" value="Peptidase_M22_CS"/>
</dbReference>
<dbReference type="PROSITE" id="PS01016">
    <property type="entry name" value="GLYCOPROTEASE"/>
    <property type="match status" value="1"/>
</dbReference>
<proteinExistence type="inferred from homology"/>
<dbReference type="PANTHER" id="PTHR11735:SF14">
    <property type="entry name" value="TRNA N6-ADENOSINE THREONYLCARBAMOYLTRANSFERASE"/>
    <property type="match status" value="1"/>
</dbReference>
<dbReference type="CDD" id="cd24132">
    <property type="entry name" value="ASKHA_NBD_OSGEP_like_euk"/>
    <property type="match status" value="1"/>
</dbReference>
<feature type="binding site" evidence="9">
    <location>
        <position position="175"/>
    </location>
    <ligand>
        <name>a divalent metal cation</name>
        <dbReference type="ChEBI" id="CHEBI:60240"/>
    </ligand>
</feature>
<comment type="cofactor">
    <cofactor evidence="9">
        <name>a divalent metal cation</name>
        <dbReference type="ChEBI" id="CHEBI:60240"/>
    </cofactor>
    <text evidence="9">Binds 1 divalent metal cation per subunit.</text>
</comment>
<keyword evidence="3 9" id="KW-0808">Transferase</keyword>
<evidence type="ECO:0000256" key="8">
    <source>
        <dbReference type="ARBA" id="ARBA00048117"/>
    </source>
</evidence>
<dbReference type="InterPro" id="IPR034680">
    <property type="entry name" value="Kae1_archaea_euk"/>
</dbReference>
<gene>
    <name evidence="11" type="ORF">TL16_g11790</name>
</gene>
<dbReference type="GO" id="GO:0005737">
    <property type="term" value="C:cytoplasm"/>
    <property type="evidence" value="ECO:0007669"/>
    <property type="project" value="UniProtKB-SubCell"/>
</dbReference>
<reference evidence="12" key="1">
    <citation type="journal article" date="2023" name="Commun. Biol.">
        <title>Genome analysis of Parmales, the sister group of diatoms, reveals the evolutionary specialization of diatoms from phago-mixotrophs to photoautotrophs.</title>
        <authorList>
            <person name="Ban H."/>
            <person name="Sato S."/>
            <person name="Yoshikawa S."/>
            <person name="Yamada K."/>
            <person name="Nakamura Y."/>
            <person name="Ichinomiya M."/>
            <person name="Sato N."/>
            <person name="Blanc-Mathieu R."/>
            <person name="Endo H."/>
            <person name="Kuwata A."/>
            <person name="Ogata H."/>
        </authorList>
    </citation>
    <scope>NUCLEOTIDE SEQUENCE [LARGE SCALE GENOMIC DNA]</scope>
</reference>